<dbReference type="Gene3D" id="3.40.850.10">
    <property type="entry name" value="Kinesin motor domain"/>
    <property type="match status" value="1"/>
</dbReference>
<evidence type="ECO:0000256" key="2">
    <source>
        <dbReference type="ARBA" id="ARBA00022741"/>
    </source>
</evidence>
<keyword evidence="5 6" id="KW-0505">Motor protein</keyword>
<keyword evidence="4" id="KW-0206">Cytoskeleton</keyword>
<keyword evidence="6" id="KW-0493">Microtubule</keyword>
<protein>
    <recommendedName>
        <fullName evidence="6">Kinesin-like protein</fullName>
    </recommendedName>
</protein>
<dbReference type="SMART" id="SM00129">
    <property type="entry name" value="KISc"/>
    <property type="match status" value="1"/>
</dbReference>
<feature type="coiled-coil region" evidence="7">
    <location>
        <begin position="410"/>
        <end position="482"/>
    </location>
</feature>
<name>A0AAV8WER1_9CUCU</name>
<dbReference type="GO" id="GO:0005874">
    <property type="term" value="C:microtubule"/>
    <property type="evidence" value="ECO:0007669"/>
    <property type="project" value="UniProtKB-KW"/>
</dbReference>
<feature type="region of interest" description="Disordered" evidence="8">
    <location>
        <begin position="657"/>
        <end position="682"/>
    </location>
</feature>
<dbReference type="SUPFAM" id="SSF52540">
    <property type="entry name" value="P-loop containing nucleoside triphosphate hydrolases"/>
    <property type="match status" value="1"/>
</dbReference>
<dbReference type="Proteomes" id="UP001159042">
    <property type="component" value="Unassembled WGS sequence"/>
</dbReference>
<dbReference type="InterPro" id="IPR001752">
    <property type="entry name" value="Kinesin_motor_dom"/>
</dbReference>
<evidence type="ECO:0000256" key="5">
    <source>
        <dbReference type="PROSITE-ProRule" id="PRU00283"/>
    </source>
</evidence>
<evidence type="ECO:0000256" key="1">
    <source>
        <dbReference type="ARBA" id="ARBA00004245"/>
    </source>
</evidence>
<dbReference type="GO" id="GO:0005524">
    <property type="term" value="F:ATP binding"/>
    <property type="evidence" value="ECO:0007669"/>
    <property type="project" value="UniProtKB-UniRule"/>
</dbReference>
<dbReference type="PANTHER" id="PTHR47968">
    <property type="entry name" value="CENTROMERE PROTEIN E"/>
    <property type="match status" value="1"/>
</dbReference>
<comment type="similarity">
    <text evidence="5 6">Belongs to the TRAFAC class myosin-kinesin ATPase superfamily. Kinesin family.</text>
</comment>
<dbReference type="PROSITE" id="PS00411">
    <property type="entry name" value="KINESIN_MOTOR_1"/>
    <property type="match status" value="1"/>
</dbReference>
<evidence type="ECO:0000256" key="8">
    <source>
        <dbReference type="SAM" id="MobiDB-lite"/>
    </source>
</evidence>
<dbReference type="GO" id="GO:0003777">
    <property type="term" value="F:microtubule motor activity"/>
    <property type="evidence" value="ECO:0007669"/>
    <property type="project" value="InterPro"/>
</dbReference>
<dbReference type="PRINTS" id="PR00380">
    <property type="entry name" value="KINESINHEAVY"/>
</dbReference>
<dbReference type="PROSITE" id="PS50067">
    <property type="entry name" value="KINESIN_MOTOR_2"/>
    <property type="match status" value="1"/>
</dbReference>
<evidence type="ECO:0000256" key="6">
    <source>
        <dbReference type="RuleBase" id="RU000394"/>
    </source>
</evidence>
<feature type="region of interest" description="Disordered" evidence="8">
    <location>
        <begin position="753"/>
        <end position="787"/>
    </location>
</feature>
<evidence type="ECO:0000256" key="7">
    <source>
        <dbReference type="SAM" id="Coils"/>
    </source>
</evidence>
<sequence>MVKSKRDVNTPRRRASLTRNRTISRAISRPTSAVPAVALQPVAPNIRVVVRVRPPNENEQGENSRQVLEYDIPKHVKLKYSNDSRTVVKVVDDQMLIFDPKEEAQAFFFHGVQQRGRDLLKKSHKDMQFMFDKVFSVECGNDEVFLHSTHSLITSLMEGYNCSVFAYGATGAGKTFTMTGKPETPGITFLTMTELFNKREELSIEREFELGITYLEVYNELVKDLLNPGPPLQLREDGKYGVMVAGIKVYKIEKSDELFTLLEQGNRNRTQHPTDANAESSRSHAVFQVYIQMTMKGTGEVRTAKLSMIDLAGSERGSATGYVGARFTEGANINKSLLALGNCINSLADGQRHVPYRDSKLTRLLKDSLGGNCQTVMIANYAIRAKKIKSHVKRNLVNVELHVGHYVKMVEELQKENSHLKAQLNEEKNKNDNGELRQEYEKLQREYDKLKAQLSSGGQLVSEEIKQKVEELFKEKREMVERQFQLLKSEMGTNLRRRIKEEIDARLSGVCTNTPEKREAHRKIGNMVDRFKKQEDAIKTDIALIETSRLELDKKINDMVNEHPELEAFVNLQRKSLENFALSQQVEIEQRQSELLLEDHTTKCAQLEKMAVFVKKCYLILQGHDFMTPDLTKQYQEMALDFQGRKNVKWAETCDSGVGSSSTLFDDENSKSNRNKRKIEEASTGGTLDSTFTMSINLTPNKPKVKICAEQLMSKAVKPPPAKRLVGGLSPKSPKTRDNKAVRRAFQAIESSRMMLSAKTKTGFRAGTKLTTSQKPAPLADRPPFRS</sequence>
<gene>
    <name evidence="10" type="ORF">NQ315_001214</name>
</gene>
<dbReference type="InterPro" id="IPR027640">
    <property type="entry name" value="Kinesin-like_fam"/>
</dbReference>
<keyword evidence="4" id="KW-0963">Cytoplasm</keyword>
<keyword evidence="11" id="KW-1185">Reference proteome</keyword>
<dbReference type="InterPro" id="IPR036961">
    <property type="entry name" value="Kinesin_motor_dom_sf"/>
</dbReference>
<keyword evidence="3 5" id="KW-0067">ATP-binding</keyword>
<feature type="domain" description="Kinesin motor" evidence="9">
    <location>
        <begin position="45"/>
        <end position="408"/>
    </location>
</feature>
<dbReference type="InterPro" id="IPR019821">
    <property type="entry name" value="Kinesin_motor_CS"/>
</dbReference>
<evidence type="ECO:0000313" key="10">
    <source>
        <dbReference type="EMBL" id="KAJ8925043.1"/>
    </source>
</evidence>
<reference evidence="10 11" key="1">
    <citation type="journal article" date="2023" name="Insect Mol. Biol.">
        <title>Genome sequencing provides insights into the evolution of gene families encoding plant cell wall-degrading enzymes in longhorned beetles.</title>
        <authorList>
            <person name="Shin N.R."/>
            <person name="Okamura Y."/>
            <person name="Kirsch R."/>
            <person name="Pauchet Y."/>
        </authorList>
    </citation>
    <scope>NUCLEOTIDE SEQUENCE [LARGE SCALE GENOMIC DNA]</scope>
    <source>
        <strain evidence="10">EAD_L_NR</strain>
    </source>
</reference>
<comment type="caution">
    <text evidence="10">The sequence shown here is derived from an EMBL/GenBank/DDBJ whole genome shotgun (WGS) entry which is preliminary data.</text>
</comment>
<organism evidence="10 11">
    <name type="scientific">Exocentrus adspersus</name>
    <dbReference type="NCBI Taxonomy" id="1586481"/>
    <lineage>
        <taxon>Eukaryota</taxon>
        <taxon>Metazoa</taxon>
        <taxon>Ecdysozoa</taxon>
        <taxon>Arthropoda</taxon>
        <taxon>Hexapoda</taxon>
        <taxon>Insecta</taxon>
        <taxon>Pterygota</taxon>
        <taxon>Neoptera</taxon>
        <taxon>Endopterygota</taxon>
        <taxon>Coleoptera</taxon>
        <taxon>Polyphaga</taxon>
        <taxon>Cucujiformia</taxon>
        <taxon>Chrysomeloidea</taxon>
        <taxon>Cerambycidae</taxon>
        <taxon>Lamiinae</taxon>
        <taxon>Acanthocinini</taxon>
        <taxon>Exocentrus</taxon>
    </lineage>
</organism>
<evidence type="ECO:0000256" key="3">
    <source>
        <dbReference type="ARBA" id="ARBA00022840"/>
    </source>
</evidence>
<comment type="subcellular location">
    <subcellularLocation>
        <location evidence="1">Cytoplasm</location>
        <location evidence="1">Cytoskeleton</location>
    </subcellularLocation>
</comment>
<dbReference type="GO" id="GO:0007018">
    <property type="term" value="P:microtubule-based movement"/>
    <property type="evidence" value="ECO:0007669"/>
    <property type="project" value="InterPro"/>
</dbReference>
<evidence type="ECO:0000256" key="4">
    <source>
        <dbReference type="ARBA" id="ARBA00023212"/>
    </source>
</evidence>
<dbReference type="GO" id="GO:0008017">
    <property type="term" value="F:microtubule binding"/>
    <property type="evidence" value="ECO:0007669"/>
    <property type="project" value="InterPro"/>
</dbReference>
<keyword evidence="7" id="KW-0175">Coiled coil</keyword>
<accession>A0AAV8WER1</accession>
<feature type="region of interest" description="Disordered" evidence="8">
    <location>
        <begin position="720"/>
        <end position="741"/>
    </location>
</feature>
<dbReference type="PANTHER" id="PTHR47968:SF65">
    <property type="entry name" value="KINESIN MOTOR DOMAIN-CONTAINING PROTEIN"/>
    <property type="match status" value="1"/>
</dbReference>
<evidence type="ECO:0000313" key="11">
    <source>
        <dbReference type="Proteomes" id="UP001159042"/>
    </source>
</evidence>
<dbReference type="InterPro" id="IPR027417">
    <property type="entry name" value="P-loop_NTPase"/>
</dbReference>
<evidence type="ECO:0000259" key="9">
    <source>
        <dbReference type="PROSITE" id="PS50067"/>
    </source>
</evidence>
<dbReference type="AlphaFoldDB" id="A0AAV8WER1"/>
<dbReference type="EMBL" id="JANEYG010000002">
    <property type="protein sequence ID" value="KAJ8925043.1"/>
    <property type="molecule type" value="Genomic_DNA"/>
</dbReference>
<dbReference type="Pfam" id="PF00225">
    <property type="entry name" value="Kinesin"/>
    <property type="match status" value="1"/>
</dbReference>
<proteinExistence type="inferred from homology"/>
<feature type="binding site" evidence="5">
    <location>
        <begin position="168"/>
        <end position="175"/>
    </location>
    <ligand>
        <name>ATP</name>
        <dbReference type="ChEBI" id="CHEBI:30616"/>
    </ligand>
</feature>
<keyword evidence="2 5" id="KW-0547">Nucleotide-binding</keyword>